<proteinExistence type="predicted"/>
<evidence type="ECO:0000313" key="3">
    <source>
        <dbReference type="Proteomes" id="UP000007319"/>
    </source>
</evidence>
<accession>A0A9P1JT86</accession>
<evidence type="ECO:0000256" key="1">
    <source>
        <dbReference type="SAM" id="MobiDB-lite"/>
    </source>
</evidence>
<organism evidence="2 3">
    <name type="scientific">Azospirillum baldaniorum</name>
    <dbReference type="NCBI Taxonomy" id="1064539"/>
    <lineage>
        <taxon>Bacteria</taxon>
        <taxon>Pseudomonadati</taxon>
        <taxon>Pseudomonadota</taxon>
        <taxon>Alphaproteobacteria</taxon>
        <taxon>Rhodospirillales</taxon>
        <taxon>Azospirillaceae</taxon>
        <taxon>Azospirillum</taxon>
    </lineage>
</organism>
<reference evidence="2 3" key="1">
    <citation type="journal article" date="2011" name="PLoS Genet.">
        <title>Azospirillum genomes reveal transition of bacteria from aquatic to terrestrial environments.</title>
        <authorList>
            <person name="Wisniewski-Dye F."/>
            <person name="Borziak K."/>
            <person name="Khalsa-Moyers G."/>
            <person name="Alexandre G."/>
            <person name="Sukharnikov L.O."/>
            <person name="Wuichet K."/>
            <person name="Hurst G.B."/>
            <person name="McDonald W.H."/>
            <person name="Robertson J.S."/>
            <person name="Barbe V."/>
            <person name="Calteau A."/>
            <person name="Rouy Z."/>
            <person name="Mangenot S."/>
            <person name="Prigent-Combaret C."/>
            <person name="Normand P."/>
            <person name="Boyer M."/>
            <person name="Siguier P."/>
            <person name="Dessaux Y."/>
            <person name="Elmerich C."/>
            <person name="Condemine G."/>
            <person name="Krishnen G."/>
            <person name="Kennedy I."/>
            <person name="Paterson A.H."/>
            <person name="Gonzalez V."/>
            <person name="Mavingui P."/>
            <person name="Zhulin I.B."/>
        </authorList>
    </citation>
    <scope>NUCLEOTIDE SEQUENCE [LARGE SCALE GENOMIC DNA]</scope>
    <source>
        <strain evidence="2 3">Sp245</strain>
    </source>
</reference>
<dbReference type="AlphaFoldDB" id="A0A9P1JT86"/>
<dbReference type="KEGG" id="abs:AZOBR_200095"/>
<protein>
    <submittedName>
        <fullName evidence="2">Uncharacterized protein</fullName>
    </submittedName>
</protein>
<feature type="region of interest" description="Disordered" evidence="1">
    <location>
        <begin position="1"/>
        <end position="24"/>
    </location>
</feature>
<gene>
    <name evidence="2" type="ORF">AZOBR_200095</name>
</gene>
<evidence type="ECO:0000313" key="2">
    <source>
        <dbReference type="EMBL" id="CCC99390.1"/>
    </source>
</evidence>
<dbReference type="EMBL" id="HE577327">
    <property type="protein sequence ID" value="CCC99390.1"/>
    <property type="molecule type" value="Genomic_DNA"/>
</dbReference>
<keyword evidence="3" id="KW-1185">Reference proteome</keyword>
<name>A0A9P1JT86_9PROT</name>
<sequence>MLWSRRKPQAAGRAKAGWTRQSTI</sequence>
<dbReference type="Proteomes" id="UP000007319">
    <property type="component" value="Chromosome"/>
</dbReference>